<gene>
    <name evidence="29" type="ORF">EHV10_07110</name>
</gene>
<keyword evidence="20" id="KW-0511">Multifunctional enzyme</keyword>
<dbReference type="EC" id="3.4.16.4" evidence="6"/>
<dbReference type="UniPathway" id="UPA00219"/>
<keyword evidence="19" id="KW-0046">Antibiotic resistance</keyword>
<evidence type="ECO:0000256" key="4">
    <source>
        <dbReference type="ARBA" id="ARBA00007090"/>
    </source>
</evidence>
<keyword evidence="9" id="KW-0645">Protease</keyword>
<evidence type="ECO:0000256" key="25">
    <source>
        <dbReference type="ARBA" id="ARBA00060592"/>
    </source>
</evidence>
<keyword evidence="11" id="KW-0808">Transferase</keyword>
<keyword evidence="15" id="KW-0735">Signal-anchor</keyword>
<comment type="pathway">
    <text evidence="25">Glycan biosynthesis.</text>
</comment>
<evidence type="ECO:0000313" key="29">
    <source>
        <dbReference type="EMBL" id="RRJ25408.1"/>
    </source>
</evidence>
<comment type="function">
    <text evidence="1">Cell wall formation. Synthesis of cross-linked peptidoglycan from the lipid intermediates. The enzyme has a penicillin-insensitive transglycosylase N-terminal domain (formation of linear glycan strands) and a penicillin-sensitive transpeptidase C-terminal domain (cross-linking of the peptide subunits).</text>
</comment>
<comment type="similarity">
    <text evidence="5">In the N-terminal section; belongs to the glycosyltransferase 51 family.</text>
</comment>
<evidence type="ECO:0000256" key="13">
    <source>
        <dbReference type="ARBA" id="ARBA00022801"/>
    </source>
</evidence>
<dbReference type="Pfam" id="PF00905">
    <property type="entry name" value="Transpeptidase"/>
    <property type="match status" value="1"/>
</dbReference>
<evidence type="ECO:0000259" key="27">
    <source>
        <dbReference type="Pfam" id="PF00905"/>
    </source>
</evidence>
<keyword evidence="12" id="KW-0812">Transmembrane</keyword>
<dbReference type="OrthoDB" id="9766909at2"/>
<feature type="compositionally biased region" description="Polar residues" evidence="26">
    <location>
        <begin position="901"/>
        <end position="924"/>
    </location>
</feature>
<dbReference type="GO" id="GO:0046677">
    <property type="term" value="P:response to antibiotic"/>
    <property type="evidence" value="ECO:0007669"/>
    <property type="project" value="UniProtKB-KW"/>
</dbReference>
<evidence type="ECO:0000256" key="15">
    <source>
        <dbReference type="ARBA" id="ARBA00022968"/>
    </source>
</evidence>
<comment type="catalytic activity">
    <reaction evidence="24">
        <text>[GlcNAc-(1-&gt;4)-Mur2Ac(oyl-L-Ala-gamma-D-Glu-L-Lys-D-Ala-D-Ala)](n)-di-trans,octa-cis-undecaprenyl diphosphate + beta-D-GlcNAc-(1-&gt;4)-Mur2Ac(oyl-L-Ala-gamma-D-Glu-L-Lys-D-Ala-D-Ala)-di-trans,octa-cis-undecaprenyl diphosphate = [GlcNAc-(1-&gt;4)-Mur2Ac(oyl-L-Ala-gamma-D-Glu-L-Lys-D-Ala-D-Ala)](n+1)-di-trans,octa-cis-undecaprenyl diphosphate + di-trans,octa-cis-undecaprenyl diphosphate + H(+)</text>
        <dbReference type="Rhea" id="RHEA:23708"/>
        <dbReference type="Rhea" id="RHEA-COMP:9602"/>
        <dbReference type="Rhea" id="RHEA-COMP:9603"/>
        <dbReference type="ChEBI" id="CHEBI:15378"/>
        <dbReference type="ChEBI" id="CHEBI:58405"/>
        <dbReference type="ChEBI" id="CHEBI:60033"/>
        <dbReference type="ChEBI" id="CHEBI:78435"/>
        <dbReference type="EC" id="2.4.99.28"/>
    </reaction>
</comment>
<dbReference type="GO" id="GO:0006508">
    <property type="term" value="P:proteolysis"/>
    <property type="evidence" value="ECO:0007669"/>
    <property type="project" value="UniProtKB-KW"/>
</dbReference>
<evidence type="ECO:0000256" key="23">
    <source>
        <dbReference type="ARBA" id="ARBA00044770"/>
    </source>
</evidence>
<evidence type="ECO:0000256" key="1">
    <source>
        <dbReference type="ARBA" id="ARBA00002624"/>
    </source>
</evidence>
<dbReference type="FunFam" id="1.10.3810.10:FF:000001">
    <property type="entry name" value="Penicillin-binding protein 1A"/>
    <property type="match status" value="1"/>
</dbReference>
<organism evidence="29 30">
    <name type="scientific">Lachnoanaerobaculum gingivalis</name>
    <dbReference type="NCBI Taxonomy" id="2490855"/>
    <lineage>
        <taxon>Bacteria</taxon>
        <taxon>Bacillati</taxon>
        <taxon>Bacillota</taxon>
        <taxon>Clostridia</taxon>
        <taxon>Lachnospirales</taxon>
        <taxon>Lachnospiraceae</taxon>
        <taxon>Lachnoanaerobaculum</taxon>
    </lineage>
</organism>
<evidence type="ECO:0000256" key="6">
    <source>
        <dbReference type="ARBA" id="ARBA00012448"/>
    </source>
</evidence>
<dbReference type="Proteomes" id="UP000272490">
    <property type="component" value="Unassembled WGS sequence"/>
</dbReference>
<dbReference type="GO" id="GO:0009252">
    <property type="term" value="P:peptidoglycan biosynthetic process"/>
    <property type="evidence" value="ECO:0007669"/>
    <property type="project" value="UniProtKB-UniPathway"/>
</dbReference>
<protein>
    <recommendedName>
        <fullName evidence="7">Penicillin-binding protein 1A</fullName>
        <ecNumber evidence="23">2.4.99.28</ecNumber>
        <ecNumber evidence="6">3.4.16.4</ecNumber>
    </recommendedName>
</protein>
<evidence type="ECO:0000256" key="20">
    <source>
        <dbReference type="ARBA" id="ARBA00023268"/>
    </source>
</evidence>
<dbReference type="GO" id="GO:0008658">
    <property type="term" value="F:penicillin binding"/>
    <property type="evidence" value="ECO:0007669"/>
    <property type="project" value="InterPro"/>
</dbReference>
<evidence type="ECO:0000256" key="10">
    <source>
        <dbReference type="ARBA" id="ARBA00022676"/>
    </source>
</evidence>
<evidence type="ECO:0000256" key="8">
    <source>
        <dbReference type="ARBA" id="ARBA00022645"/>
    </source>
</evidence>
<evidence type="ECO:0000256" key="17">
    <source>
        <dbReference type="ARBA" id="ARBA00022989"/>
    </source>
</evidence>
<comment type="pathway">
    <text evidence="3">Cell wall biogenesis; peptidoglycan biosynthesis.</text>
</comment>
<dbReference type="SUPFAM" id="SSF56601">
    <property type="entry name" value="beta-lactamase/transpeptidase-like"/>
    <property type="match status" value="1"/>
</dbReference>
<evidence type="ECO:0000256" key="24">
    <source>
        <dbReference type="ARBA" id="ARBA00049902"/>
    </source>
</evidence>
<keyword evidence="8" id="KW-0121">Carboxypeptidase</keyword>
<keyword evidence="17" id="KW-1133">Transmembrane helix</keyword>
<reference evidence="29 30" key="1">
    <citation type="submission" date="2018-11" db="EMBL/GenBank/DDBJ databases">
        <title>Genome sequencing of Lachnoanaerobaculum sp. KCOM 2030 (= ChDC B114).</title>
        <authorList>
            <person name="Kook J.-K."/>
            <person name="Park S.-N."/>
            <person name="Lim Y.K."/>
        </authorList>
    </citation>
    <scope>NUCLEOTIDE SEQUENCE [LARGE SCALE GENOMIC DNA]</scope>
    <source>
        <strain evidence="29 30">KCOM 2030</strain>
    </source>
</reference>
<dbReference type="GO" id="GO:0071555">
    <property type="term" value="P:cell wall organization"/>
    <property type="evidence" value="ECO:0007669"/>
    <property type="project" value="UniProtKB-KW"/>
</dbReference>
<sequence>MNKENENKTPEKSSKSPGSRKKKYINKFIFQAVKTFFLALLVVTVLGGAMAVGMIKGIIDNAPDVDVDSIVPLGYATTVYNASGQVTDTLVMAGSNREEVTYDELPKVLIDAFVAIEDSRFWKHNGIDTRAILRAVSGVITGNSSSGGGSTITQQLIKNNVFNGGRERSFGEKVERKFQEMYLAVKLEKQMDKKLILTNYLNTINLGSNSLGVKVAARRYFGKEVSDLTLSEATVIAGITKGPTKYNPITGQEANSERRKIILQYMYEQGYITKEQQEEALADDVYSRIQNINTLAKEKNNHYSYFTDALISQVTSAFINELGYTETQAHNLLYSGGLSIYTTQDPSLQQIVDSEVNNPENYPDTKYALEYRLTVTDSEKNTHNYSEKDINKYHSDVLHDGFNGLYTTEDAAKADAESYKATVVKDGDTVVGESVKTVLEPQVSFVLMDQKTGAVKAINGGRGEKTSSLSLNRATNTTRQPGSTFKVVSSFAPALDTSGDTLATTYYDAEYTIGEKTFQNWYDKQGYMGWSSIRDGIIYSMNIVALKTLMETVTPRVGVQYAKDFGITTLTDQDYNASLALGGLTKGVTNLELTGAFATIANQGVYTKPVFFTKIVDHNGKTLIDNTTPQTHRVIKDSTAFLLTDAMAASTENNRKFASSGININSTSTRAHLDNMSVAGKSGTTSKNVDVWFVGFTPYYTAGVWAGCDENQTLSDTGGTSFHKDIWRKIMTKVSEGSEDIGFPVPDSVETAVVCRKSGKLPIPGVCDHDPRGDSTYTEYFAKGTVPTDVCDHHTTVTVCSESGLLPTANCPNTVTKVALIVPSGQSNTDDSQYAVPTATCTIHAGPSQIIDPNAPTANDGDDAGVGVSPRASVNHPVVNPKQNNVTVGVAPNGDVIGATPGSNSSGQSPNTIVAPTKANSNSSKPKRQPSEIKIPETTTASPIKTGPSSKEPEDSDVLHGPGVTPTTEAPRSGPGAHMSTEGPGGQGSPVLIGPGQ</sequence>
<keyword evidence="16" id="KW-0573">Peptidoglycan synthesis</keyword>
<dbReference type="PANTHER" id="PTHR32282:SF33">
    <property type="entry name" value="PEPTIDOGLYCAN GLYCOSYLTRANSFERASE"/>
    <property type="match status" value="1"/>
</dbReference>
<dbReference type="GO" id="GO:0009002">
    <property type="term" value="F:serine-type D-Ala-D-Ala carboxypeptidase activity"/>
    <property type="evidence" value="ECO:0007669"/>
    <property type="project" value="UniProtKB-EC"/>
</dbReference>
<feature type="compositionally biased region" description="Polar residues" evidence="26">
    <location>
        <begin position="937"/>
        <end position="949"/>
    </location>
</feature>
<keyword evidence="30" id="KW-1185">Reference proteome</keyword>
<dbReference type="GO" id="GO:0008360">
    <property type="term" value="P:regulation of cell shape"/>
    <property type="evidence" value="ECO:0007669"/>
    <property type="project" value="UniProtKB-KW"/>
</dbReference>
<evidence type="ECO:0000256" key="12">
    <source>
        <dbReference type="ARBA" id="ARBA00022692"/>
    </source>
</evidence>
<dbReference type="InterPro" id="IPR001264">
    <property type="entry name" value="Glyco_trans_51"/>
</dbReference>
<dbReference type="Pfam" id="PF00912">
    <property type="entry name" value="Transgly"/>
    <property type="match status" value="1"/>
</dbReference>
<evidence type="ECO:0000256" key="26">
    <source>
        <dbReference type="SAM" id="MobiDB-lite"/>
    </source>
</evidence>
<keyword evidence="21" id="KW-0961">Cell wall biogenesis/degradation</keyword>
<dbReference type="InterPro" id="IPR050396">
    <property type="entry name" value="Glycosyltr_51/Transpeptidase"/>
</dbReference>
<accession>A0A3P3QXF5</accession>
<evidence type="ECO:0000256" key="3">
    <source>
        <dbReference type="ARBA" id="ARBA00004752"/>
    </source>
</evidence>
<dbReference type="GO" id="GO:0008955">
    <property type="term" value="F:peptidoglycan glycosyltransferase activity"/>
    <property type="evidence" value="ECO:0007669"/>
    <property type="project" value="UniProtKB-EC"/>
</dbReference>
<evidence type="ECO:0000256" key="7">
    <source>
        <dbReference type="ARBA" id="ARBA00018638"/>
    </source>
</evidence>
<dbReference type="InterPro" id="IPR036950">
    <property type="entry name" value="PBP_transglycosylase"/>
</dbReference>
<evidence type="ECO:0000256" key="14">
    <source>
        <dbReference type="ARBA" id="ARBA00022960"/>
    </source>
</evidence>
<evidence type="ECO:0000313" key="30">
    <source>
        <dbReference type="Proteomes" id="UP000272490"/>
    </source>
</evidence>
<keyword evidence="18" id="KW-0472">Membrane</keyword>
<dbReference type="InterPro" id="IPR012338">
    <property type="entry name" value="Beta-lactam/transpept-like"/>
</dbReference>
<dbReference type="AlphaFoldDB" id="A0A3P3QXF5"/>
<dbReference type="SUPFAM" id="SSF53955">
    <property type="entry name" value="Lysozyme-like"/>
    <property type="match status" value="1"/>
</dbReference>
<dbReference type="EC" id="2.4.99.28" evidence="23"/>
<dbReference type="Gene3D" id="3.40.710.10">
    <property type="entry name" value="DD-peptidase/beta-lactamase superfamily"/>
    <property type="match status" value="2"/>
</dbReference>
<feature type="domain" description="Glycosyl transferase family 51" evidence="28">
    <location>
        <begin position="93"/>
        <end position="266"/>
    </location>
</feature>
<dbReference type="InterPro" id="IPR023346">
    <property type="entry name" value="Lysozyme-like_dom_sf"/>
</dbReference>
<feature type="region of interest" description="Disordered" evidence="26">
    <location>
        <begin position="847"/>
        <end position="997"/>
    </location>
</feature>
<comment type="catalytic activity">
    <reaction evidence="22">
        <text>Preferential cleavage: (Ac)2-L-Lys-D-Ala-|-D-Ala. Also transpeptidation of peptidyl-alanyl moieties that are N-acyl substituents of D-alanine.</text>
        <dbReference type="EC" id="3.4.16.4"/>
    </reaction>
</comment>
<dbReference type="PANTHER" id="PTHR32282">
    <property type="entry name" value="BINDING PROTEIN TRANSPEPTIDASE, PUTATIVE-RELATED"/>
    <property type="match status" value="1"/>
</dbReference>
<dbReference type="InterPro" id="IPR001460">
    <property type="entry name" value="PCN-bd_Tpept"/>
</dbReference>
<dbReference type="GO" id="GO:0005886">
    <property type="term" value="C:plasma membrane"/>
    <property type="evidence" value="ECO:0007669"/>
    <property type="project" value="UniProtKB-SubCell"/>
</dbReference>
<evidence type="ECO:0000256" key="11">
    <source>
        <dbReference type="ARBA" id="ARBA00022679"/>
    </source>
</evidence>
<comment type="similarity">
    <text evidence="4">In the C-terminal section; belongs to the transpeptidase family.</text>
</comment>
<keyword evidence="14" id="KW-0133">Cell shape</keyword>
<keyword evidence="10" id="KW-0328">Glycosyltransferase</keyword>
<comment type="caution">
    <text evidence="29">The sequence shown here is derived from an EMBL/GenBank/DDBJ whole genome shotgun (WGS) entry which is preliminary data.</text>
</comment>
<evidence type="ECO:0000256" key="19">
    <source>
        <dbReference type="ARBA" id="ARBA00023251"/>
    </source>
</evidence>
<comment type="subcellular location">
    <subcellularLocation>
        <location evidence="2">Cell membrane</location>
        <topology evidence="2">Single-pass type II membrane protein</topology>
    </subcellularLocation>
</comment>
<dbReference type="EMBL" id="RRCO01000003">
    <property type="protein sequence ID" value="RRJ25408.1"/>
    <property type="molecule type" value="Genomic_DNA"/>
</dbReference>
<keyword evidence="13" id="KW-0378">Hydrolase</keyword>
<proteinExistence type="inferred from homology"/>
<evidence type="ECO:0000256" key="18">
    <source>
        <dbReference type="ARBA" id="ARBA00023136"/>
    </source>
</evidence>
<name>A0A3P3QXF5_9FIRM</name>
<evidence type="ECO:0000256" key="5">
    <source>
        <dbReference type="ARBA" id="ARBA00007739"/>
    </source>
</evidence>
<dbReference type="Gene3D" id="1.10.3810.10">
    <property type="entry name" value="Biosynthetic peptidoglycan transglycosylase-like"/>
    <property type="match status" value="1"/>
</dbReference>
<evidence type="ECO:0000256" key="21">
    <source>
        <dbReference type="ARBA" id="ARBA00023316"/>
    </source>
</evidence>
<evidence type="ECO:0000256" key="22">
    <source>
        <dbReference type="ARBA" id="ARBA00034000"/>
    </source>
</evidence>
<evidence type="ECO:0000256" key="2">
    <source>
        <dbReference type="ARBA" id="ARBA00004401"/>
    </source>
</evidence>
<evidence type="ECO:0000259" key="28">
    <source>
        <dbReference type="Pfam" id="PF00912"/>
    </source>
</evidence>
<dbReference type="RefSeq" id="WP_128674046.1">
    <property type="nucleotide sequence ID" value="NZ_RRCO01000003.1"/>
</dbReference>
<evidence type="ECO:0000256" key="9">
    <source>
        <dbReference type="ARBA" id="ARBA00022670"/>
    </source>
</evidence>
<evidence type="ECO:0000256" key="16">
    <source>
        <dbReference type="ARBA" id="ARBA00022984"/>
    </source>
</evidence>
<feature type="domain" description="Penicillin-binding protein transpeptidase" evidence="27">
    <location>
        <begin position="444"/>
        <end position="731"/>
    </location>
</feature>